<evidence type="ECO:0000256" key="2">
    <source>
        <dbReference type="ARBA" id="ARBA00023136"/>
    </source>
</evidence>
<dbReference type="Proteomes" id="UP001159428">
    <property type="component" value="Unassembled WGS sequence"/>
</dbReference>
<feature type="non-terminal residue" evidence="7">
    <location>
        <position position="1"/>
    </location>
</feature>
<dbReference type="AlphaFoldDB" id="A0AAU9VUY6"/>
<keyword evidence="4" id="KW-0325">Glycoprotein</keyword>
<keyword evidence="8" id="KW-1185">Reference proteome</keyword>
<gene>
    <name evidence="7" type="ORF">PMEA_00021784</name>
</gene>
<keyword evidence="2" id="KW-0472">Membrane</keyword>
<evidence type="ECO:0000259" key="6">
    <source>
        <dbReference type="PROSITE" id="PS50835"/>
    </source>
</evidence>
<comment type="subcellular location">
    <subcellularLocation>
        <location evidence="1">Membrane</location>
        <topology evidence="1">Single-pass type I membrane protein</topology>
    </subcellularLocation>
</comment>
<name>A0AAU9VUY6_9CNID</name>
<dbReference type="InterPro" id="IPR013783">
    <property type="entry name" value="Ig-like_fold"/>
</dbReference>
<dbReference type="GO" id="GO:0005911">
    <property type="term" value="C:cell-cell junction"/>
    <property type="evidence" value="ECO:0007669"/>
    <property type="project" value="TreeGrafter"/>
</dbReference>
<dbReference type="PANTHER" id="PTHR11640">
    <property type="entry name" value="NEPHRIN"/>
    <property type="match status" value="1"/>
</dbReference>
<dbReference type="Gene3D" id="2.60.40.10">
    <property type="entry name" value="Immunoglobulins"/>
    <property type="match status" value="2"/>
</dbReference>
<evidence type="ECO:0000256" key="5">
    <source>
        <dbReference type="ARBA" id="ARBA00023319"/>
    </source>
</evidence>
<dbReference type="GO" id="GO:0050839">
    <property type="term" value="F:cell adhesion molecule binding"/>
    <property type="evidence" value="ECO:0007669"/>
    <property type="project" value="TreeGrafter"/>
</dbReference>
<reference evidence="7 8" key="1">
    <citation type="submission" date="2022-05" db="EMBL/GenBank/DDBJ databases">
        <authorList>
            <consortium name="Genoscope - CEA"/>
            <person name="William W."/>
        </authorList>
    </citation>
    <scope>NUCLEOTIDE SEQUENCE [LARGE SCALE GENOMIC DNA]</scope>
</reference>
<evidence type="ECO:0000256" key="4">
    <source>
        <dbReference type="ARBA" id="ARBA00023180"/>
    </source>
</evidence>
<evidence type="ECO:0000313" key="7">
    <source>
        <dbReference type="EMBL" id="CAH3038583.1"/>
    </source>
</evidence>
<dbReference type="EMBL" id="CALNXJ010000004">
    <property type="protein sequence ID" value="CAH3038583.1"/>
    <property type="molecule type" value="Genomic_DNA"/>
</dbReference>
<dbReference type="PANTHER" id="PTHR11640:SF164">
    <property type="entry name" value="MAM DOMAIN-CONTAINING GLYCOSYLPHOSPHATIDYLINOSITOL ANCHOR PROTEIN 1"/>
    <property type="match status" value="1"/>
</dbReference>
<feature type="non-terminal residue" evidence="7">
    <location>
        <position position="321"/>
    </location>
</feature>
<accession>A0AAU9VUY6</accession>
<feature type="domain" description="Ig-like" evidence="6">
    <location>
        <begin position="136"/>
        <end position="227"/>
    </location>
</feature>
<dbReference type="InterPro" id="IPR051275">
    <property type="entry name" value="Cell_adhesion_signaling"/>
</dbReference>
<dbReference type="SUPFAM" id="SSF48726">
    <property type="entry name" value="Immunoglobulin"/>
    <property type="match status" value="2"/>
</dbReference>
<dbReference type="GO" id="GO:0098609">
    <property type="term" value="P:cell-cell adhesion"/>
    <property type="evidence" value="ECO:0007669"/>
    <property type="project" value="TreeGrafter"/>
</dbReference>
<evidence type="ECO:0000313" key="8">
    <source>
        <dbReference type="Proteomes" id="UP001159428"/>
    </source>
</evidence>
<dbReference type="InterPro" id="IPR036179">
    <property type="entry name" value="Ig-like_dom_sf"/>
</dbReference>
<comment type="caution">
    <text evidence="7">The sequence shown here is derived from an EMBL/GenBank/DDBJ whole genome shotgun (WGS) entry which is preliminary data.</text>
</comment>
<dbReference type="PROSITE" id="PS50835">
    <property type="entry name" value="IG_LIKE"/>
    <property type="match status" value="2"/>
</dbReference>
<organism evidence="7 8">
    <name type="scientific">Pocillopora meandrina</name>
    <dbReference type="NCBI Taxonomy" id="46732"/>
    <lineage>
        <taxon>Eukaryota</taxon>
        <taxon>Metazoa</taxon>
        <taxon>Cnidaria</taxon>
        <taxon>Anthozoa</taxon>
        <taxon>Hexacorallia</taxon>
        <taxon>Scleractinia</taxon>
        <taxon>Astrocoeniina</taxon>
        <taxon>Pocilloporidae</taxon>
        <taxon>Pocillopora</taxon>
    </lineage>
</organism>
<dbReference type="CDD" id="cd00096">
    <property type="entry name" value="Ig"/>
    <property type="match status" value="1"/>
</dbReference>
<dbReference type="GO" id="GO:0005886">
    <property type="term" value="C:plasma membrane"/>
    <property type="evidence" value="ECO:0007669"/>
    <property type="project" value="TreeGrafter"/>
</dbReference>
<keyword evidence="5" id="KW-0393">Immunoglobulin domain</keyword>
<evidence type="ECO:0000256" key="3">
    <source>
        <dbReference type="ARBA" id="ARBA00023157"/>
    </source>
</evidence>
<dbReference type="InterPro" id="IPR007110">
    <property type="entry name" value="Ig-like_dom"/>
</dbReference>
<evidence type="ECO:0000256" key="1">
    <source>
        <dbReference type="ARBA" id="ARBA00004479"/>
    </source>
</evidence>
<protein>
    <recommendedName>
        <fullName evidence="6">Ig-like domain-containing protein</fullName>
    </recommendedName>
</protein>
<dbReference type="InterPro" id="IPR003599">
    <property type="entry name" value="Ig_sub"/>
</dbReference>
<feature type="domain" description="Ig-like" evidence="6">
    <location>
        <begin position="236"/>
        <end position="301"/>
    </location>
</feature>
<dbReference type="SMART" id="SM00409">
    <property type="entry name" value="IG"/>
    <property type="match status" value="3"/>
</dbReference>
<sequence>SGEGTFGIVQPFPENIFPLEYTTASVTCIAFDASGVREPEEILFFRRDDLNIYTELKPSEKLSFSHRTEYLGDSNTFLLDGNPKLFNTMTITNVTIEDDSQYGNIGSYECHAFAKNESTPKRHGFSISVITRDEIPKLVVVPHTNFVDKLTLSCSLTKRGNKNSTPLKRISWYKDGKLLMSLQNPDPEIEKVLIAPLKFEDVGVRDGGNYTCLLEVNLRHIKSYKVSDYIVIHIEPLFKDKDKKIVKAKPGDKVTLECSARGYPLKVEWKLKNKRDETVTSCISKFELDMIAFIHFGVYYCCLQTGCFNNITEDQCQRFDL</sequence>
<proteinExistence type="predicted"/>
<keyword evidence="3" id="KW-1015">Disulfide bond</keyword>